<reference evidence="1 2" key="1">
    <citation type="submission" date="2021-06" db="EMBL/GenBank/DDBJ databases">
        <authorList>
            <person name="Palmer J.M."/>
        </authorList>
    </citation>
    <scope>NUCLEOTIDE SEQUENCE [LARGE SCALE GENOMIC DNA]</scope>
    <source>
        <strain evidence="1 2">MEX-2019</strain>
        <tissue evidence="1">Muscle</tissue>
    </source>
</reference>
<dbReference type="AlphaFoldDB" id="A0AAV9QSW3"/>
<proteinExistence type="predicted"/>
<dbReference type="Proteomes" id="UP001311232">
    <property type="component" value="Unassembled WGS sequence"/>
</dbReference>
<gene>
    <name evidence="1" type="ORF">CRENBAI_021515</name>
</gene>
<protein>
    <submittedName>
        <fullName evidence="1">Uncharacterized protein</fullName>
    </submittedName>
</protein>
<evidence type="ECO:0000313" key="1">
    <source>
        <dbReference type="EMBL" id="KAK5599424.1"/>
    </source>
</evidence>
<comment type="caution">
    <text evidence="1">The sequence shown here is derived from an EMBL/GenBank/DDBJ whole genome shotgun (WGS) entry which is preliminary data.</text>
</comment>
<evidence type="ECO:0000313" key="2">
    <source>
        <dbReference type="Proteomes" id="UP001311232"/>
    </source>
</evidence>
<keyword evidence="2" id="KW-1185">Reference proteome</keyword>
<accession>A0AAV9QSW3</accession>
<sequence>MSCIPWNSLSGLFLFVVPEQTPYFSSASLSHTPLSFCDPHPSAAYPLMASILVFAGRQRASSTSTGTQLKNIWKELGEITSIKPMRDMGGKEKKILVIANVPSYQGSDRRNLCKECVSGKKNCKTPNTAVPPPMPMSPIVEKMEGLKAIRNRSNSLRLGRLAFYRHLEKVETMRSFWELKHVELEGGNQQQRYPEPNTTCLDLVSETACSLLLGPVVGGRKKAGIARHYKSQWALRLVGRGRPKSDVTRDYIWKAGVLNLAFQLEISTDYHAT</sequence>
<name>A0AAV9QSW3_9TELE</name>
<dbReference type="EMBL" id="JAHHUM010002940">
    <property type="protein sequence ID" value="KAK5599424.1"/>
    <property type="molecule type" value="Genomic_DNA"/>
</dbReference>
<organism evidence="1 2">
    <name type="scientific">Crenichthys baileyi</name>
    <name type="common">White River springfish</name>
    <dbReference type="NCBI Taxonomy" id="28760"/>
    <lineage>
        <taxon>Eukaryota</taxon>
        <taxon>Metazoa</taxon>
        <taxon>Chordata</taxon>
        <taxon>Craniata</taxon>
        <taxon>Vertebrata</taxon>
        <taxon>Euteleostomi</taxon>
        <taxon>Actinopterygii</taxon>
        <taxon>Neopterygii</taxon>
        <taxon>Teleostei</taxon>
        <taxon>Neoteleostei</taxon>
        <taxon>Acanthomorphata</taxon>
        <taxon>Ovalentaria</taxon>
        <taxon>Atherinomorphae</taxon>
        <taxon>Cyprinodontiformes</taxon>
        <taxon>Goodeidae</taxon>
        <taxon>Crenichthys</taxon>
    </lineage>
</organism>